<dbReference type="KEGG" id="pabo:BCY86_06265"/>
<keyword evidence="3" id="KW-0521">NADP</keyword>
<dbReference type="RefSeq" id="WP_075276987.1">
    <property type="nucleotide sequence ID" value="NZ_CP016908.1"/>
</dbReference>
<evidence type="ECO:0000256" key="4">
    <source>
        <dbReference type="ARBA" id="ARBA00023027"/>
    </source>
</evidence>
<dbReference type="STRING" id="1882918.BCY86_06265"/>
<evidence type="ECO:0000313" key="7">
    <source>
        <dbReference type="Proteomes" id="UP000185544"/>
    </source>
</evidence>
<dbReference type="PANTHER" id="PTHR20275:SF28">
    <property type="entry name" value="NADH KINASE"/>
    <property type="match status" value="1"/>
</dbReference>
<keyword evidence="4" id="KW-0520">NAD</keyword>
<dbReference type="EMBL" id="CP016908">
    <property type="protein sequence ID" value="APS00323.1"/>
    <property type="molecule type" value="Genomic_DNA"/>
</dbReference>
<organism evidence="6 7">
    <name type="scientific">Pajaroellobacter abortibovis</name>
    <dbReference type="NCBI Taxonomy" id="1882918"/>
    <lineage>
        <taxon>Bacteria</taxon>
        <taxon>Pseudomonadati</taxon>
        <taxon>Myxococcota</taxon>
        <taxon>Polyangia</taxon>
        <taxon>Polyangiales</taxon>
        <taxon>Polyangiaceae</taxon>
    </lineage>
</organism>
<evidence type="ECO:0000256" key="2">
    <source>
        <dbReference type="ARBA" id="ARBA00022777"/>
    </source>
</evidence>
<dbReference type="GO" id="GO:0005524">
    <property type="term" value="F:ATP binding"/>
    <property type="evidence" value="ECO:0007669"/>
    <property type="project" value="UniProtKB-ARBA"/>
</dbReference>
<comment type="catalytic activity">
    <reaction evidence="5">
        <text>NAD(+) + ATP = ADP + NADP(+) + H(+)</text>
        <dbReference type="Rhea" id="RHEA:18629"/>
        <dbReference type="ChEBI" id="CHEBI:15378"/>
        <dbReference type="ChEBI" id="CHEBI:30616"/>
        <dbReference type="ChEBI" id="CHEBI:57540"/>
        <dbReference type="ChEBI" id="CHEBI:58349"/>
        <dbReference type="ChEBI" id="CHEBI:456216"/>
        <dbReference type="EC" id="2.7.1.23"/>
    </reaction>
</comment>
<dbReference type="Gene3D" id="3.40.50.10330">
    <property type="entry name" value="Probable inorganic polyphosphate/atp-NAD kinase, domain 1"/>
    <property type="match status" value="1"/>
</dbReference>
<dbReference type="GO" id="GO:0051287">
    <property type="term" value="F:NAD binding"/>
    <property type="evidence" value="ECO:0007669"/>
    <property type="project" value="UniProtKB-ARBA"/>
</dbReference>
<dbReference type="InterPro" id="IPR017437">
    <property type="entry name" value="ATP-NAD_kinase_PpnK-typ_C"/>
</dbReference>
<keyword evidence="2" id="KW-0418">Kinase</keyword>
<evidence type="ECO:0000256" key="5">
    <source>
        <dbReference type="ARBA" id="ARBA00047925"/>
    </source>
</evidence>
<dbReference type="Pfam" id="PF01513">
    <property type="entry name" value="NAD_kinase"/>
    <property type="match status" value="1"/>
</dbReference>
<name>A0A1L6MXL4_9BACT</name>
<dbReference type="AlphaFoldDB" id="A0A1L6MXL4"/>
<evidence type="ECO:0000256" key="1">
    <source>
        <dbReference type="ARBA" id="ARBA00022679"/>
    </source>
</evidence>
<dbReference type="Proteomes" id="UP000185544">
    <property type="component" value="Chromosome"/>
</dbReference>
<sequence>MRSYKVAVILKRSEYYLHVEQEHDPHVQDLIERDDPIVRSMCSAHEEHQGTIQEVLDALKKENVSFQIFESSSSLDENTFDLYITVGGDGTLLAASHVIGPHAVVLGINSAPTYSVGFFCAGRKGTLSQTIHAALTGSLPQVRLTRMSVSLNDQCIHRRVLNELLFCHACPAATSHYLLRTLHQKQIVQEEEQRSSGLWVGPAAGSTAAQKSAGGQILPLTSPQLQYVVREPYTPLGGSFTMRTGLFSEDEELLILNEMKQGKIFIDGHHVAFDTTIGDAIALSLSPEPLTILGPIPITRDNKTHPL</sequence>
<evidence type="ECO:0000256" key="3">
    <source>
        <dbReference type="ARBA" id="ARBA00022857"/>
    </source>
</evidence>
<keyword evidence="7" id="KW-1185">Reference proteome</keyword>
<dbReference type="SUPFAM" id="SSF111331">
    <property type="entry name" value="NAD kinase/diacylglycerol kinase-like"/>
    <property type="match status" value="1"/>
</dbReference>
<dbReference type="InterPro" id="IPR002504">
    <property type="entry name" value="NADK"/>
</dbReference>
<dbReference type="GO" id="GO:0003951">
    <property type="term" value="F:NAD+ kinase activity"/>
    <property type="evidence" value="ECO:0007669"/>
    <property type="project" value="UniProtKB-EC"/>
</dbReference>
<proteinExistence type="predicted"/>
<keyword evidence="1" id="KW-0808">Transferase</keyword>
<dbReference type="PANTHER" id="PTHR20275">
    <property type="entry name" value="NAD KINASE"/>
    <property type="match status" value="1"/>
</dbReference>
<dbReference type="GO" id="GO:0006741">
    <property type="term" value="P:NADP+ biosynthetic process"/>
    <property type="evidence" value="ECO:0007669"/>
    <property type="project" value="InterPro"/>
</dbReference>
<gene>
    <name evidence="6" type="ORF">BCY86_06265</name>
</gene>
<evidence type="ECO:0008006" key="8">
    <source>
        <dbReference type="Google" id="ProtNLM"/>
    </source>
</evidence>
<reference evidence="6 7" key="1">
    <citation type="submission" date="2016-08" db="EMBL/GenBank/DDBJ databases">
        <title>Identification and validation of antigenic proteins from Pajaroellobacter abortibovis using de-novo genome sequence assembly and reverse vaccinology.</title>
        <authorList>
            <person name="Welly B.T."/>
            <person name="Miller M.R."/>
            <person name="Stott J.L."/>
            <person name="Blanchard M.T."/>
            <person name="Islas-Trejo A.D."/>
            <person name="O'Rourke S.M."/>
            <person name="Young A.E."/>
            <person name="Medrano J.F."/>
            <person name="Van Eenennaam A.L."/>
        </authorList>
    </citation>
    <scope>NUCLEOTIDE SEQUENCE [LARGE SCALE GENOMIC DNA]</scope>
    <source>
        <strain evidence="6 7">BTF92-0548A/99-0131</strain>
    </source>
</reference>
<dbReference type="InterPro" id="IPR017438">
    <property type="entry name" value="ATP-NAD_kinase_N"/>
</dbReference>
<accession>A0A1L6MXL4</accession>
<dbReference type="GO" id="GO:0019674">
    <property type="term" value="P:NAD+ metabolic process"/>
    <property type="evidence" value="ECO:0007669"/>
    <property type="project" value="InterPro"/>
</dbReference>
<dbReference type="InterPro" id="IPR016064">
    <property type="entry name" value="NAD/diacylglycerol_kinase_sf"/>
</dbReference>
<protein>
    <recommendedName>
        <fullName evidence="8">NAD(+) kinase</fullName>
    </recommendedName>
</protein>
<dbReference type="Gene3D" id="2.60.200.30">
    <property type="entry name" value="Probable inorganic polyphosphate/atp-NAD kinase, domain 2"/>
    <property type="match status" value="1"/>
</dbReference>
<evidence type="ECO:0000313" key="6">
    <source>
        <dbReference type="EMBL" id="APS00323.1"/>
    </source>
</evidence>